<accession>A0A1H5TIT2</accession>
<reference evidence="2 3" key="1">
    <citation type="submission" date="2016-10" db="EMBL/GenBank/DDBJ databases">
        <authorList>
            <person name="de Groot N.N."/>
        </authorList>
    </citation>
    <scope>NUCLEOTIDE SEQUENCE [LARGE SCALE GENOMIC DNA]</scope>
    <source>
        <strain evidence="2 3">Nm13</strain>
    </source>
</reference>
<name>A0A1H5TIT2_9PROT</name>
<gene>
    <name evidence="2" type="ORF">SAMN05216334_1054</name>
</gene>
<dbReference type="OrthoDB" id="8550087at2"/>
<feature type="signal peptide" evidence="1">
    <location>
        <begin position="1"/>
        <end position="24"/>
    </location>
</feature>
<dbReference type="RefSeq" id="WP_103965815.1">
    <property type="nucleotide sequence ID" value="NZ_FNUX01000005.1"/>
</dbReference>
<dbReference type="Proteomes" id="UP000236753">
    <property type="component" value="Unassembled WGS sequence"/>
</dbReference>
<dbReference type="AlphaFoldDB" id="A0A1H5TIT2"/>
<dbReference type="EMBL" id="FNUX01000005">
    <property type="protein sequence ID" value="SEF62690.1"/>
    <property type="molecule type" value="Genomic_DNA"/>
</dbReference>
<protein>
    <submittedName>
        <fullName evidence="2">Uncharacterized protein</fullName>
    </submittedName>
</protein>
<evidence type="ECO:0000256" key="1">
    <source>
        <dbReference type="SAM" id="SignalP"/>
    </source>
</evidence>
<proteinExistence type="predicted"/>
<organism evidence="2 3">
    <name type="scientific">Nitrosomonas ureae</name>
    <dbReference type="NCBI Taxonomy" id="44577"/>
    <lineage>
        <taxon>Bacteria</taxon>
        <taxon>Pseudomonadati</taxon>
        <taxon>Pseudomonadota</taxon>
        <taxon>Betaproteobacteria</taxon>
        <taxon>Nitrosomonadales</taxon>
        <taxon>Nitrosomonadaceae</taxon>
        <taxon>Nitrosomonas</taxon>
    </lineage>
</organism>
<evidence type="ECO:0000313" key="3">
    <source>
        <dbReference type="Proteomes" id="UP000236753"/>
    </source>
</evidence>
<feature type="chain" id="PRO_5009285067" evidence="1">
    <location>
        <begin position="25"/>
        <end position="81"/>
    </location>
</feature>
<keyword evidence="1" id="KW-0732">Signal</keyword>
<evidence type="ECO:0000313" key="2">
    <source>
        <dbReference type="EMBL" id="SEF62690.1"/>
    </source>
</evidence>
<sequence length="81" mass="9208">MNKNILAYELILLALLMLPGTIIAADTPKNPPAKEKIPIELQREQSQQHTPKRMERIKFAEELPDELKKVRLIHTGIRGGV</sequence>